<dbReference type="Pfam" id="PF00416">
    <property type="entry name" value="Ribosomal_S13"/>
    <property type="match status" value="1"/>
</dbReference>
<evidence type="ECO:0000256" key="3">
    <source>
        <dbReference type="ARBA" id="ARBA00023274"/>
    </source>
</evidence>
<feature type="region of interest" description="Disordered" evidence="5">
    <location>
        <begin position="99"/>
        <end position="122"/>
    </location>
</feature>
<dbReference type="PROSITE" id="PS00646">
    <property type="entry name" value="RIBOSOMAL_S13_1"/>
    <property type="match status" value="1"/>
</dbReference>
<dbReference type="PANTHER" id="PTHR10871">
    <property type="entry name" value="30S RIBOSOMAL PROTEIN S13/40S RIBOSOMAL PROTEIN S18"/>
    <property type="match status" value="1"/>
</dbReference>
<dbReference type="EMBL" id="OZ004259">
    <property type="protein sequence ID" value="CAK7916072.1"/>
    <property type="molecule type" value="Genomic_DNA"/>
</dbReference>
<sequence>MPVHIFGKAIKNTALVRIGLAKKIFGVGYQTAEKICAKVGIYPQMRMVELSEPQIMSINKELSTMTVEGHLKQKMLDDIKAKRRIGSYAGMRHALGLPVRGQGTRNNAHTARRMNRLERRFK</sequence>
<dbReference type="Gene3D" id="1.10.8.50">
    <property type="match status" value="1"/>
</dbReference>
<dbReference type="PROSITE" id="PS50159">
    <property type="entry name" value="RIBOSOMAL_S13_2"/>
    <property type="match status" value="1"/>
</dbReference>
<dbReference type="InterPro" id="IPR001892">
    <property type="entry name" value="Ribosomal_uS13"/>
</dbReference>
<accession>A0ABP0EID0</accession>
<keyword evidence="3 4" id="KW-0687">Ribonucleoprotein</keyword>
<gene>
    <name evidence="6" type="primary">SWS2</name>
    <name evidence="6" type="ORF">CAAN4_G02124</name>
</gene>
<dbReference type="InterPro" id="IPR018269">
    <property type="entry name" value="Ribosomal_uS13_CS"/>
</dbReference>
<evidence type="ECO:0000256" key="4">
    <source>
        <dbReference type="RuleBase" id="RU003830"/>
    </source>
</evidence>
<name>A0ABP0EID0_9ASCO</name>
<evidence type="ECO:0000256" key="1">
    <source>
        <dbReference type="ARBA" id="ARBA00008080"/>
    </source>
</evidence>
<evidence type="ECO:0000313" key="7">
    <source>
        <dbReference type="Proteomes" id="UP001497600"/>
    </source>
</evidence>
<evidence type="ECO:0000256" key="5">
    <source>
        <dbReference type="SAM" id="MobiDB-lite"/>
    </source>
</evidence>
<comment type="similarity">
    <text evidence="1 4">Belongs to the universal ribosomal protein uS13 family.</text>
</comment>
<keyword evidence="7" id="KW-1185">Reference proteome</keyword>
<proteinExistence type="inferred from homology"/>
<dbReference type="Proteomes" id="UP001497600">
    <property type="component" value="Chromosome G"/>
</dbReference>
<dbReference type="SUPFAM" id="SSF46946">
    <property type="entry name" value="S13-like H2TH domain"/>
    <property type="match status" value="1"/>
</dbReference>
<evidence type="ECO:0000313" key="6">
    <source>
        <dbReference type="EMBL" id="CAK7916072.1"/>
    </source>
</evidence>
<protein>
    <submittedName>
        <fullName evidence="6">37S ribosomal protein Sws2p, mitochondrial</fullName>
    </submittedName>
</protein>
<dbReference type="GO" id="GO:0005840">
    <property type="term" value="C:ribosome"/>
    <property type="evidence" value="ECO:0007669"/>
    <property type="project" value="UniProtKB-KW"/>
</dbReference>
<reference evidence="6 7" key="1">
    <citation type="submission" date="2024-01" db="EMBL/GenBank/DDBJ databases">
        <authorList>
            <consortium name="Genoscope - CEA"/>
            <person name="William W."/>
        </authorList>
    </citation>
    <scope>NUCLEOTIDE SEQUENCE [LARGE SCALE GENOMIC DNA]</scope>
    <source>
        <strain evidence="6 7">29B2s-10</strain>
    </source>
</reference>
<organism evidence="6 7">
    <name type="scientific">[Candida] anglica</name>
    <dbReference type="NCBI Taxonomy" id="148631"/>
    <lineage>
        <taxon>Eukaryota</taxon>
        <taxon>Fungi</taxon>
        <taxon>Dikarya</taxon>
        <taxon>Ascomycota</taxon>
        <taxon>Saccharomycotina</taxon>
        <taxon>Pichiomycetes</taxon>
        <taxon>Debaryomycetaceae</taxon>
        <taxon>Kurtzmaniella</taxon>
    </lineage>
</organism>
<dbReference type="PIRSF" id="PIRSF002134">
    <property type="entry name" value="Ribosomal_S13"/>
    <property type="match status" value="1"/>
</dbReference>
<dbReference type="InterPro" id="IPR010979">
    <property type="entry name" value="Ribosomal_uS13-like_H2TH"/>
</dbReference>
<dbReference type="Gene3D" id="4.10.910.10">
    <property type="entry name" value="30s ribosomal protein s13, domain 2"/>
    <property type="match status" value="1"/>
</dbReference>
<keyword evidence="2 4" id="KW-0689">Ribosomal protein</keyword>
<evidence type="ECO:0000256" key="2">
    <source>
        <dbReference type="ARBA" id="ARBA00022980"/>
    </source>
</evidence>
<dbReference type="PANTHER" id="PTHR10871:SF1">
    <property type="entry name" value="SMALL RIBOSOMAL SUBUNIT PROTEIN US13M"/>
    <property type="match status" value="1"/>
</dbReference>
<dbReference type="InterPro" id="IPR027437">
    <property type="entry name" value="Rbsml_uS13_C"/>
</dbReference>